<accession>A0A1B4FWI8</accession>
<evidence type="ECO:0008006" key="3">
    <source>
        <dbReference type="Google" id="ProtNLM"/>
    </source>
</evidence>
<proteinExistence type="predicted"/>
<dbReference type="Pfam" id="PF09646">
    <property type="entry name" value="Gp37"/>
    <property type="match status" value="1"/>
</dbReference>
<evidence type="ECO:0000313" key="2">
    <source>
        <dbReference type="Proteomes" id="UP000067711"/>
    </source>
</evidence>
<dbReference type="Proteomes" id="UP000067711">
    <property type="component" value="Chromosome 2"/>
</dbReference>
<reference evidence="1 2" key="1">
    <citation type="submission" date="2015-12" db="EMBL/GenBank/DDBJ databases">
        <title>Diversity of Burkholderia near neighbor genomes.</title>
        <authorList>
            <person name="Sahl J."/>
            <person name="Wagner D."/>
            <person name="Keim P."/>
        </authorList>
    </citation>
    <scope>NUCLEOTIDE SEQUENCE [LARGE SCALE GENOMIC DNA]</scope>
    <source>
        <strain evidence="1 2">BDU8</strain>
    </source>
</reference>
<evidence type="ECO:0000313" key="1">
    <source>
        <dbReference type="EMBL" id="AOJ08049.1"/>
    </source>
</evidence>
<dbReference type="AlphaFoldDB" id="A0A1B4FWI8"/>
<dbReference type="InterPro" id="IPR018602">
    <property type="entry name" value="Gp37/STM4215"/>
</dbReference>
<protein>
    <recommendedName>
        <fullName evidence="3">Gp37 protein</fullName>
    </recommendedName>
</protein>
<dbReference type="SUPFAM" id="SSF143749">
    <property type="entry name" value="Phage tail protein-like"/>
    <property type="match status" value="1"/>
</dbReference>
<name>A0A1B4FWI8_9BURK</name>
<dbReference type="RefSeq" id="WP_066492451.1">
    <property type="nucleotide sequence ID" value="NZ_CP013388.1"/>
</dbReference>
<sequence>MATTQDMIGAFVARLRQALPELAIEHFPAPADAYALTHPVGALLAGYAGSEYDTRVDAAAIVQPRRVKFAVTVVSRQLAGRGGALDALDCVRRALVGFALPDGEKLAAVADQFVGRTDSEWRYAIEFAAEAVIVEEAEPVDGPLLTEVTYEEKP</sequence>
<gene>
    <name evidence="1" type="ORF">WS71_02860</name>
</gene>
<organism evidence="1 2">
    <name type="scientific">Burkholderia mayonis</name>
    <dbReference type="NCBI Taxonomy" id="1385591"/>
    <lineage>
        <taxon>Bacteria</taxon>
        <taxon>Pseudomonadati</taxon>
        <taxon>Pseudomonadota</taxon>
        <taxon>Betaproteobacteria</taxon>
        <taxon>Burkholderiales</taxon>
        <taxon>Burkholderiaceae</taxon>
        <taxon>Burkholderia</taxon>
        <taxon>pseudomallei group</taxon>
    </lineage>
</organism>
<dbReference type="EMBL" id="CP013388">
    <property type="protein sequence ID" value="AOJ08049.1"/>
    <property type="molecule type" value="Genomic_DNA"/>
</dbReference>
<dbReference type="InterPro" id="IPR038042">
    <property type="entry name" value="Gp37-like"/>
</dbReference>
<dbReference type="Gene3D" id="3.30.2000.10">
    <property type="entry name" value="Phage tail protein-like"/>
    <property type="match status" value="1"/>
</dbReference>
<dbReference type="InterPro" id="IPR035934">
    <property type="entry name" value="Phage_tail_protein-like_sf"/>
</dbReference>